<dbReference type="RefSeq" id="WP_069691548.1">
    <property type="nucleotide sequence ID" value="NZ_CP017147.1"/>
</dbReference>
<dbReference type="Proteomes" id="UP000094969">
    <property type="component" value="Chromosome"/>
</dbReference>
<dbReference type="Gene3D" id="3.30.530.20">
    <property type="match status" value="1"/>
</dbReference>
<dbReference type="InterPro" id="IPR044996">
    <property type="entry name" value="COQ10-like"/>
</dbReference>
<sequence length="159" mass="17949">MPMFNNARRVRHSPEQMFALVADVEKYPEFLPLCEGLTVRKRTPREGGGEVLLADMSVGYKAIRETFTSRVTLDPANLKILVEYVDGPFRYLENRWTFKPSQGGCEIGFFISYEFASRMLGLLMGAMFDKAFRKFAEAFERRADVVYGRGTAAAAITGP</sequence>
<keyword evidence="4" id="KW-1185">Reference proteome</keyword>
<organism evidence="3 4">
    <name type="scientific">Bosea vaviloviae</name>
    <dbReference type="NCBI Taxonomy" id="1526658"/>
    <lineage>
        <taxon>Bacteria</taxon>
        <taxon>Pseudomonadati</taxon>
        <taxon>Pseudomonadota</taxon>
        <taxon>Alphaproteobacteria</taxon>
        <taxon>Hyphomicrobiales</taxon>
        <taxon>Boseaceae</taxon>
        <taxon>Bosea</taxon>
    </lineage>
</organism>
<dbReference type="PANTHER" id="PTHR12901">
    <property type="entry name" value="SPERM PROTEIN HOMOLOG"/>
    <property type="match status" value="1"/>
</dbReference>
<proteinExistence type="inferred from homology"/>
<evidence type="ECO:0000313" key="3">
    <source>
        <dbReference type="EMBL" id="AOO82339.1"/>
    </source>
</evidence>
<dbReference type="EMBL" id="CP017147">
    <property type="protein sequence ID" value="AOO82339.1"/>
    <property type="molecule type" value="Genomic_DNA"/>
</dbReference>
<dbReference type="STRING" id="1526658.BHK69_19505"/>
<evidence type="ECO:0000259" key="2">
    <source>
        <dbReference type="Pfam" id="PF03364"/>
    </source>
</evidence>
<dbReference type="Pfam" id="PF03364">
    <property type="entry name" value="Polyketide_cyc"/>
    <property type="match status" value="1"/>
</dbReference>
<dbReference type="InterPro" id="IPR005031">
    <property type="entry name" value="COQ10_START"/>
</dbReference>
<dbReference type="KEGG" id="bvv:BHK69_19505"/>
<dbReference type="SUPFAM" id="SSF55961">
    <property type="entry name" value="Bet v1-like"/>
    <property type="match status" value="1"/>
</dbReference>
<reference evidence="3 4" key="1">
    <citation type="journal article" date="2015" name="Antonie Van Leeuwenhoek">
        <title>Bosea vaviloviae sp. nov., a new species of slow-growing rhizobia isolated from nodules of the relict species Vavilovia formosa (Stev.) Fed.</title>
        <authorList>
            <person name="Safronova V.I."/>
            <person name="Kuznetsova I.G."/>
            <person name="Sazanova A.L."/>
            <person name="Kimeklis A.K."/>
            <person name="Belimov A.A."/>
            <person name="Andronov E.E."/>
            <person name="Pinaev A.G."/>
            <person name="Chizhevskaya E.P."/>
            <person name="Pukhaev A.R."/>
            <person name="Popov K.P."/>
            <person name="Willems A."/>
            <person name="Tikhonovich I.A."/>
        </authorList>
    </citation>
    <scope>NUCLEOTIDE SEQUENCE [LARGE SCALE GENOMIC DNA]</scope>
    <source>
        <strain evidence="3 4">Vaf18</strain>
    </source>
</reference>
<dbReference type="OrthoDB" id="9804759at2"/>
<evidence type="ECO:0000313" key="4">
    <source>
        <dbReference type="Proteomes" id="UP000094969"/>
    </source>
</evidence>
<dbReference type="CDD" id="cd07813">
    <property type="entry name" value="COQ10p_like"/>
    <property type="match status" value="1"/>
</dbReference>
<dbReference type="PANTHER" id="PTHR12901:SF10">
    <property type="entry name" value="COENZYME Q-BINDING PROTEIN COQ10, MITOCHONDRIAL"/>
    <property type="match status" value="1"/>
</dbReference>
<dbReference type="InterPro" id="IPR023393">
    <property type="entry name" value="START-like_dom_sf"/>
</dbReference>
<gene>
    <name evidence="3" type="ORF">BHK69_19505</name>
</gene>
<keyword evidence="3" id="KW-0830">Ubiquinone</keyword>
<dbReference type="GO" id="GO:0045333">
    <property type="term" value="P:cellular respiration"/>
    <property type="evidence" value="ECO:0007669"/>
    <property type="project" value="InterPro"/>
</dbReference>
<feature type="domain" description="Coenzyme Q-binding protein COQ10 START" evidence="2">
    <location>
        <begin position="10"/>
        <end position="140"/>
    </location>
</feature>
<evidence type="ECO:0000256" key="1">
    <source>
        <dbReference type="ARBA" id="ARBA00008918"/>
    </source>
</evidence>
<name>A0A1D7U4P1_9HYPH</name>
<protein>
    <submittedName>
        <fullName evidence="3">Ubiquinone-binding protein</fullName>
    </submittedName>
</protein>
<comment type="similarity">
    <text evidence="1">Belongs to the ribosome association toxin RatA family.</text>
</comment>
<dbReference type="AlphaFoldDB" id="A0A1D7U4P1"/>
<dbReference type="GO" id="GO:0048039">
    <property type="term" value="F:ubiquinone binding"/>
    <property type="evidence" value="ECO:0007669"/>
    <property type="project" value="InterPro"/>
</dbReference>
<accession>A0A1D7U4P1</accession>